<proteinExistence type="predicted"/>
<feature type="signal peptide" evidence="1">
    <location>
        <begin position="1"/>
        <end position="22"/>
    </location>
</feature>
<protein>
    <submittedName>
        <fullName evidence="3">YceI family protein</fullName>
    </submittedName>
</protein>
<evidence type="ECO:0000256" key="1">
    <source>
        <dbReference type="SAM" id="SignalP"/>
    </source>
</evidence>
<dbReference type="InterPro" id="IPR007372">
    <property type="entry name" value="Lipid/polyisoprenoid-bd_YceI"/>
</dbReference>
<comment type="caution">
    <text evidence="3">The sequence shown here is derived from an EMBL/GenBank/DDBJ whole genome shotgun (WGS) entry which is preliminary data.</text>
</comment>
<evidence type="ECO:0000313" key="4">
    <source>
        <dbReference type="Proteomes" id="UP000798602"/>
    </source>
</evidence>
<keyword evidence="4" id="KW-1185">Reference proteome</keyword>
<organism evidence="3 4">
    <name type="scientific">Flavobacterium ichthyis</name>
    <dbReference type="NCBI Taxonomy" id="2698827"/>
    <lineage>
        <taxon>Bacteria</taxon>
        <taxon>Pseudomonadati</taxon>
        <taxon>Bacteroidota</taxon>
        <taxon>Flavobacteriia</taxon>
        <taxon>Flavobacteriales</taxon>
        <taxon>Flavobacteriaceae</taxon>
        <taxon>Flavobacterium</taxon>
    </lineage>
</organism>
<feature type="chain" id="PRO_5047229140" evidence="1">
    <location>
        <begin position="23"/>
        <end position="189"/>
    </location>
</feature>
<dbReference type="InterPro" id="IPR036761">
    <property type="entry name" value="TTHA0802/YceI-like_sf"/>
</dbReference>
<feature type="domain" description="Lipid/polyisoprenoid-binding YceI-like" evidence="2">
    <location>
        <begin position="25"/>
        <end position="188"/>
    </location>
</feature>
<dbReference type="RefSeq" id="WP_166535952.1">
    <property type="nucleotide sequence ID" value="NZ_JAABLM010000002.1"/>
</dbReference>
<dbReference type="Gene3D" id="2.40.128.110">
    <property type="entry name" value="Lipid/polyisoprenoid-binding, YceI-like"/>
    <property type="match status" value="1"/>
</dbReference>
<dbReference type="Pfam" id="PF04264">
    <property type="entry name" value="YceI"/>
    <property type="match status" value="1"/>
</dbReference>
<dbReference type="Proteomes" id="UP000798602">
    <property type="component" value="Unassembled WGS sequence"/>
</dbReference>
<name>A0ABW9Z7E5_9FLAO</name>
<dbReference type="EMBL" id="JAABLM010000002">
    <property type="protein sequence ID" value="NBL64136.1"/>
    <property type="molecule type" value="Genomic_DNA"/>
</dbReference>
<reference evidence="4" key="1">
    <citation type="submission" date="2020-01" db="EMBL/GenBank/DDBJ databases">
        <title>Sphingomonas sp. strain CSW-10.</title>
        <authorList>
            <person name="Chen W.-M."/>
        </authorList>
    </citation>
    <scope>NUCLEOTIDE SEQUENCE [LARGE SCALE GENOMIC DNA]</scope>
    <source>
        <strain evidence="4">NST-5</strain>
    </source>
</reference>
<sequence>MKNLKNKISLILLVITSFNVNAQESKKIDVAQSKIHWVGKKVTGQHEGTINFQDGVLVFKDKKLAGGNFTVDMTSINTTDLSGKGKENLDKHLKADDFFGVDQYPTATIVFKSLGKKSNNVYAVTADLTIKNITHPVKFDITVDKNSANAALKVDRTKYDIKYKSKNFFEGLGDNVIYDEFELAVDIKF</sequence>
<keyword evidence="1" id="KW-0732">Signal</keyword>
<dbReference type="SUPFAM" id="SSF101874">
    <property type="entry name" value="YceI-like"/>
    <property type="match status" value="1"/>
</dbReference>
<evidence type="ECO:0000259" key="2">
    <source>
        <dbReference type="SMART" id="SM00867"/>
    </source>
</evidence>
<accession>A0ABW9Z7E5</accession>
<dbReference type="PANTHER" id="PTHR34406:SF1">
    <property type="entry name" value="PROTEIN YCEI"/>
    <property type="match status" value="1"/>
</dbReference>
<dbReference type="SMART" id="SM00867">
    <property type="entry name" value="YceI"/>
    <property type="match status" value="1"/>
</dbReference>
<evidence type="ECO:0000313" key="3">
    <source>
        <dbReference type="EMBL" id="NBL64136.1"/>
    </source>
</evidence>
<dbReference type="PANTHER" id="PTHR34406">
    <property type="entry name" value="PROTEIN YCEI"/>
    <property type="match status" value="1"/>
</dbReference>
<gene>
    <name evidence="3" type="ORF">GV828_02855</name>
</gene>